<dbReference type="PANTHER" id="PTHR43694:SF1">
    <property type="entry name" value="RIBONUCLEASE J"/>
    <property type="match status" value="1"/>
</dbReference>
<dbReference type="InterPro" id="IPR042173">
    <property type="entry name" value="RNase_J_2"/>
</dbReference>
<dbReference type="InterPro" id="IPR041636">
    <property type="entry name" value="RNase_J_C"/>
</dbReference>
<name>A0A328PNJ1_9MOLU</name>
<dbReference type="Gene3D" id="3.40.50.10710">
    <property type="entry name" value="Metallo-hydrolase/oxidoreductase"/>
    <property type="match status" value="1"/>
</dbReference>
<organism evidence="2 3">
    <name type="scientific">Mycoplasma wenyonii</name>
    <dbReference type="NCBI Taxonomy" id="65123"/>
    <lineage>
        <taxon>Bacteria</taxon>
        <taxon>Bacillati</taxon>
        <taxon>Mycoplasmatota</taxon>
        <taxon>Mollicutes</taxon>
        <taxon>Mycoplasmataceae</taxon>
        <taxon>Mycoplasma</taxon>
    </lineage>
</organism>
<protein>
    <submittedName>
        <fullName evidence="2">Ribonuclease J</fullName>
    </submittedName>
</protein>
<evidence type="ECO:0000313" key="2">
    <source>
        <dbReference type="EMBL" id="RAO95285.1"/>
    </source>
</evidence>
<dbReference type="Proteomes" id="UP000249762">
    <property type="component" value="Unassembled WGS sequence"/>
</dbReference>
<dbReference type="SUPFAM" id="SSF56281">
    <property type="entry name" value="Metallo-hydrolase/oxidoreductase"/>
    <property type="match status" value="1"/>
</dbReference>
<gene>
    <name evidence="2" type="ORF">DNK47_00285</name>
</gene>
<evidence type="ECO:0000259" key="1">
    <source>
        <dbReference type="Pfam" id="PF17770"/>
    </source>
</evidence>
<dbReference type="InterPro" id="IPR036866">
    <property type="entry name" value="RibonucZ/Hydroxyglut_hydro"/>
</dbReference>
<dbReference type="RefSeq" id="WP_112664951.1">
    <property type="nucleotide sequence ID" value="NZ_QKVO01000001.1"/>
</dbReference>
<dbReference type="EMBL" id="QKVO01000001">
    <property type="protein sequence ID" value="RAO95285.1"/>
    <property type="molecule type" value="Genomic_DNA"/>
</dbReference>
<feature type="domain" description="Ribonuclease J C-terminal" evidence="1">
    <location>
        <begin position="454"/>
        <end position="554"/>
    </location>
</feature>
<evidence type="ECO:0000313" key="3">
    <source>
        <dbReference type="Proteomes" id="UP000249762"/>
    </source>
</evidence>
<dbReference type="Gene3D" id="3.60.15.10">
    <property type="entry name" value="Ribonuclease Z/Hydroxyacylglutathione hydrolase-like"/>
    <property type="match status" value="1"/>
</dbReference>
<proteinExistence type="predicted"/>
<keyword evidence="3" id="KW-1185">Reference proteome</keyword>
<dbReference type="Pfam" id="PF17770">
    <property type="entry name" value="RNase_J_C"/>
    <property type="match status" value="1"/>
</dbReference>
<sequence length="554" mass="62988">MIKYYSLGGQDERFRYCGVLECGGEMLLLNAGGSCVNTNLYDIEEIIPDYQFLTTNARKLKGLFISSPRPLNISSIPYLLEKFPELPIYTNSFGKSIIEAFLKEFEEKSNKTVRANIIPLDLVSEHTITADCKAIPIKVASSLPHSLAWAFKFSQSDYVVFIDEFLIASENLPCRENQLDWLYKNLKGKISLLIVGMQSCASVSSFALKQADNFPFLKKLVSRISTRLIIANYSDSWDTLFNMSKIANIYKYQLAIYPNELASLFNNFVTQNKLTDYSLAIKVTELSSDHDKPQLVVITGDHNTLYSNLREIYKGQIKNFSLKQDDVIMFMTHTYIERELEEIAIINELADNGGEVLKQPNTLQPYLAGAEDIMLLINCLSPFHVVPVNGFYKDYVAFLKSLENVINTQKIYFLENGQLLTINRKNIEIVDQVVSEVYIGKQSDLELNKMTIFEKKLLSQSGVILVSLRNNSKKSGIKVPHLELLNVFANDFQKTEEVIGKIKAQLKIDISKYLQHNVEIDNKTLKQTVRKSIYNSLDAYLHKKPAVLSVISHI</sequence>
<comment type="caution">
    <text evidence="2">The sequence shown here is derived from an EMBL/GenBank/DDBJ whole genome shotgun (WGS) entry which is preliminary data.</text>
</comment>
<dbReference type="Gene3D" id="3.10.20.580">
    <property type="match status" value="1"/>
</dbReference>
<reference evidence="3" key="1">
    <citation type="submission" date="2018-06" db="EMBL/GenBank/DDBJ databases">
        <authorList>
            <person name="Martinez Ocampo F."/>
            <person name="Quiroz Castaneda R.E."/>
            <person name="Rojas Lopez X."/>
        </authorList>
    </citation>
    <scope>NUCLEOTIDE SEQUENCE [LARGE SCALE GENOMIC DNA]</scope>
    <source>
        <strain evidence="3">INIFAP02</strain>
    </source>
</reference>
<dbReference type="AlphaFoldDB" id="A0A328PNJ1"/>
<accession>A0A328PNJ1</accession>
<dbReference type="PANTHER" id="PTHR43694">
    <property type="entry name" value="RIBONUCLEASE J"/>
    <property type="match status" value="1"/>
</dbReference>
<dbReference type="OrthoDB" id="401053at2"/>